<keyword evidence="3 5" id="KW-0067">ATP-binding</keyword>
<dbReference type="SMART" id="SM00382">
    <property type="entry name" value="AAA"/>
    <property type="match status" value="1"/>
</dbReference>
<name>A0ABY8F3B8_9HYPH</name>
<keyword evidence="2" id="KW-0547">Nucleotide-binding</keyword>
<gene>
    <name evidence="5" type="ORF">K1718_24605</name>
</gene>
<dbReference type="PROSITE" id="PS50893">
    <property type="entry name" value="ABC_TRANSPORTER_2"/>
    <property type="match status" value="1"/>
</dbReference>
<proteinExistence type="predicted"/>
<sequence>MSTMIAPDSAPGLILQNVSLRLNGSVLLSIDCDIPPGSILTIMGESGSGKSSLLDFIAGFLKPDFEAEGEVVLRGRNLSNVAAQDRHIGLMFQSPLLFPHMSVLQNLTFAIPPNVKGRQSRREIAEQALVDVGLSGFGTRDPATLSGGQQTRVALMRTLLAEPEALLLDEPFSSLDQTRRAEVRTLVFDLARKNGLPVLLVTHDEEDARAAGGVVHYLGANETENGCPLNGQPQR</sequence>
<organism evidence="5 6">
    <name type="scientific">Roseibium porphyridii</name>
    <dbReference type="NCBI Taxonomy" id="2866279"/>
    <lineage>
        <taxon>Bacteria</taxon>
        <taxon>Pseudomonadati</taxon>
        <taxon>Pseudomonadota</taxon>
        <taxon>Alphaproteobacteria</taxon>
        <taxon>Hyphomicrobiales</taxon>
        <taxon>Stappiaceae</taxon>
        <taxon>Roseibium</taxon>
    </lineage>
</organism>
<evidence type="ECO:0000256" key="1">
    <source>
        <dbReference type="ARBA" id="ARBA00022448"/>
    </source>
</evidence>
<dbReference type="InterPro" id="IPR050093">
    <property type="entry name" value="ABC_SmlMolc_Importer"/>
</dbReference>
<dbReference type="Gene3D" id="3.40.50.300">
    <property type="entry name" value="P-loop containing nucleotide triphosphate hydrolases"/>
    <property type="match status" value="1"/>
</dbReference>
<dbReference type="GO" id="GO:0005524">
    <property type="term" value="F:ATP binding"/>
    <property type="evidence" value="ECO:0007669"/>
    <property type="project" value="UniProtKB-KW"/>
</dbReference>
<dbReference type="EMBL" id="CP120863">
    <property type="protein sequence ID" value="WFE89299.1"/>
    <property type="molecule type" value="Genomic_DNA"/>
</dbReference>
<reference evidence="5 6" key="1">
    <citation type="submission" date="2023-03" db="EMBL/GenBank/DDBJ databases">
        <title>Roseibium porphyridii sp. nov. and Roseibium rhodosorbium sp. nov. isolated from marine algae, Porphyridium cruentum and Rhodosorus marinus, respectively.</title>
        <authorList>
            <person name="Lee M.W."/>
            <person name="Choi B.J."/>
            <person name="Lee J.K."/>
            <person name="Choi D.G."/>
            <person name="Baek J.H."/>
            <person name="Bayburt H."/>
            <person name="Kim J.M."/>
            <person name="Han D.M."/>
            <person name="Kim K.H."/>
            <person name="Jeon C.O."/>
        </authorList>
    </citation>
    <scope>NUCLEOTIDE SEQUENCE [LARGE SCALE GENOMIC DNA]</scope>
    <source>
        <strain evidence="5 6">KMA01</strain>
    </source>
</reference>
<accession>A0ABY8F3B8</accession>
<protein>
    <submittedName>
        <fullName evidence="5">ATP-binding cassette domain-containing protein</fullName>
    </submittedName>
</protein>
<keyword evidence="6" id="KW-1185">Reference proteome</keyword>
<dbReference type="PANTHER" id="PTHR42781:SF4">
    <property type="entry name" value="SPERMIDINE_PUTRESCINE IMPORT ATP-BINDING PROTEIN POTA"/>
    <property type="match status" value="1"/>
</dbReference>
<dbReference type="Proteomes" id="UP001209803">
    <property type="component" value="Chromosome"/>
</dbReference>
<evidence type="ECO:0000313" key="6">
    <source>
        <dbReference type="Proteomes" id="UP001209803"/>
    </source>
</evidence>
<evidence type="ECO:0000256" key="2">
    <source>
        <dbReference type="ARBA" id="ARBA00022741"/>
    </source>
</evidence>
<feature type="domain" description="ABC transporter" evidence="4">
    <location>
        <begin position="13"/>
        <end position="234"/>
    </location>
</feature>
<dbReference type="InterPro" id="IPR027417">
    <property type="entry name" value="P-loop_NTPase"/>
</dbReference>
<dbReference type="SUPFAM" id="SSF52540">
    <property type="entry name" value="P-loop containing nucleoside triphosphate hydrolases"/>
    <property type="match status" value="1"/>
</dbReference>
<dbReference type="PANTHER" id="PTHR42781">
    <property type="entry name" value="SPERMIDINE/PUTRESCINE IMPORT ATP-BINDING PROTEIN POTA"/>
    <property type="match status" value="1"/>
</dbReference>
<evidence type="ECO:0000313" key="5">
    <source>
        <dbReference type="EMBL" id="WFE89299.1"/>
    </source>
</evidence>
<evidence type="ECO:0000256" key="3">
    <source>
        <dbReference type="ARBA" id="ARBA00022840"/>
    </source>
</evidence>
<dbReference type="InterPro" id="IPR003593">
    <property type="entry name" value="AAA+_ATPase"/>
</dbReference>
<dbReference type="Pfam" id="PF00005">
    <property type="entry name" value="ABC_tran"/>
    <property type="match status" value="1"/>
</dbReference>
<keyword evidence="1" id="KW-0813">Transport</keyword>
<dbReference type="RefSeq" id="WP_265680493.1">
    <property type="nucleotide sequence ID" value="NZ_CP120863.1"/>
</dbReference>
<evidence type="ECO:0000259" key="4">
    <source>
        <dbReference type="PROSITE" id="PS50893"/>
    </source>
</evidence>
<dbReference type="InterPro" id="IPR003439">
    <property type="entry name" value="ABC_transporter-like_ATP-bd"/>
</dbReference>